<feature type="non-terminal residue" evidence="1">
    <location>
        <position position="1"/>
    </location>
</feature>
<reference evidence="1" key="1">
    <citation type="submission" date="2020-02" db="EMBL/GenBank/DDBJ databases">
        <authorList>
            <person name="Meier V. D."/>
        </authorList>
    </citation>
    <scope>NUCLEOTIDE SEQUENCE</scope>
    <source>
        <strain evidence="1">AVDCRST_MAG64</strain>
    </source>
</reference>
<protein>
    <submittedName>
        <fullName evidence="1">Uncharacterized protein</fullName>
    </submittedName>
</protein>
<proteinExistence type="predicted"/>
<sequence length="37" mass="3966">ALYREGRVIDTVNPTRVTAEDVMHRLTGADDVPAAVG</sequence>
<dbReference type="EMBL" id="CADCUQ010000793">
    <property type="protein sequence ID" value="CAA9430509.1"/>
    <property type="molecule type" value="Genomic_DNA"/>
</dbReference>
<gene>
    <name evidence="1" type="ORF">AVDCRST_MAG64-3447</name>
</gene>
<evidence type="ECO:0000313" key="1">
    <source>
        <dbReference type="EMBL" id="CAA9430509.1"/>
    </source>
</evidence>
<dbReference type="AlphaFoldDB" id="A0A6J4Q7Z5"/>
<organism evidence="1">
    <name type="scientific">uncultured Phycisphaerae bacterium</name>
    <dbReference type="NCBI Taxonomy" id="904963"/>
    <lineage>
        <taxon>Bacteria</taxon>
        <taxon>Pseudomonadati</taxon>
        <taxon>Planctomycetota</taxon>
        <taxon>Phycisphaerae</taxon>
        <taxon>environmental samples</taxon>
    </lineage>
</organism>
<accession>A0A6J4Q7Z5</accession>
<name>A0A6J4Q7Z5_9BACT</name>